<evidence type="ECO:0000256" key="7">
    <source>
        <dbReference type="SAM" id="MobiDB-lite"/>
    </source>
</evidence>
<dbReference type="InterPro" id="IPR003016">
    <property type="entry name" value="2-oxoA_DH_lipoyl-BS"/>
</dbReference>
<dbReference type="PANTHER" id="PTHR43178">
    <property type="entry name" value="DIHYDROLIPOAMIDE ACETYLTRANSFERASE COMPONENT OF PYRUVATE DEHYDROGENASE COMPLEX"/>
    <property type="match status" value="1"/>
</dbReference>
<dbReference type="AlphaFoldDB" id="A0A7C1FS15"/>
<sequence>MPYELTLPPMSSSAEEGIVVAWFKREGANVRAGEPLLEVQFDKVSTEVEAPVDGRLHRILAPRDAVIKEGQLLALLLLPGETEEIAKPTATASEAPAAKRESQSDAVLTYPASPAARRLAREMGVDLAQVIPASGQRITEEDVRRAAQQAQAPSSAAPATEGRATPIAKRITREHSIDLTTIQGTGPGGHIVEEDVRAAFERQQAVTPPGEAAGGERRPLTPMRRAIARRMMESLHSTAQLTMTAQADVTDLVQTRERWKATSDIAYSSVTYTDLLVRAVALALTQYPQIRVRWADDAIEFLSKIHVGVAVALEDGLVVPVVRDADKLSLASLSMEIKRLTELARSGRLSEAEMGGAVLTVTNLGMYGIDVFTPILNPPESAILGVGRIYEQLVRGENGILWRQMMTLSLTVDHRLIDGAPAAAFLQRICQLLGDSASLVGSS</sequence>
<feature type="region of interest" description="Disordered" evidence="7">
    <location>
        <begin position="137"/>
        <end position="163"/>
    </location>
</feature>
<comment type="caution">
    <text evidence="10">The sequence shown here is derived from an EMBL/GenBank/DDBJ whole genome shotgun (WGS) entry which is preliminary data.</text>
</comment>
<protein>
    <recommendedName>
        <fullName evidence="6">Dihydrolipoamide acetyltransferase component of pyruvate dehydrogenase complex</fullName>
        <ecNumber evidence="6">2.3.1.-</ecNumber>
    </recommendedName>
</protein>
<evidence type="ECO:0000313" key="10">
    <source>
        <dbReference type="EMBL" id="HDX30171.1"/>
    </source>
</evidence>
<dbReference type="EMBL" id="DSMG01000018">
    <property type="protein sequence ID" value="HDX30171.1"/>
    <property type="molecule type" value="Genomic_DNA"/>
</dbReference>
<evidence type="ECO:0000256" key="5">
    <source>
        <dbReference type="ARBA" id="ARBA00023315"/>
    </source>
</evidence>
<proteinExistence type="inferred from homology"/>
<evidence type="ECO:0000256" key="6">
    <source>
        <dbReference type="RuleBase" id="RU003423"/>
    </source>
</evidence>
<dbReference type="InterPro" id="IPR050743">
    <property type="entry name" value="2-oxoacid_DH_E2_comp"/>
</dbReference>
<feature type="domain" description="Peripheral subunit-binding (PSBD)" evidence="9">
    <location>
        <begin position="163"/>
        <end position="200"/>
    </location>
</feature>
<dbReference type="Pfam" id="PF00198">
    <property type="entry name" value="2-oxoacid_dh"/>
    <property type="match status" value="1"/>
</dbReference>
<reference evidence="10" key="1">
    <citation type="journal article" date="2020" name="mSystems">
        <title>Genome- and Community-Level Interaction Insights into Carbon Utilization and Element Cycling Functions of Hydrothermarchaeota in Hydrothermal Sediment.</title>
        <authorList>
            <person name="Zhou Z."/>
            <person name="Liu Y."/>
            <person name="Xu W."/>
            <person name="Pan J."/>
            <person name="Luo Z.H."/>
            <person name="Li M."/>
        </authorList>
    </citation>
    <scope>NUCLEOTIDE SEQUENCE [LARGE SCALE GENOMIC DNA]</scope>
    <source>
        <strain evidence="10">SpSt-289</strain>
    </source>
</reference>
<feature type="domain" description="Lipoyl-binding" evidence="8">
    <location>
        <begin position="2"/>
        <end position="77"/>
    </location>
</feature>
<dbReference type="GO" id="GO:0016407">
    <property type="term" value="F:acetyltransferase activity"/>
    <property type="evidence" value="ECO:0007669"/>
    <property type="project" value="TreeGrafter"/>
</dbReference>
<keyword evidence="5 6" id="KW-0012">Acyltransferase</keyword>
<dbReference type="Pfam" id="PF02817">
    <property type="entry name" value="E3_binding"/>
    <property type="match status" value="2"/>
</dbReference>
<dbReference type="SUPFAM" id="SSF47005">
    <property type="entry name" value="Peripheral subunit-binding domain of 2-oxo acid dehydrogenase complex"/>
    <property type="match status" value="2"/>
</dbReference>
<keyword evidence="3 6" id="KW-0808">Transferase</keyword>
<dbReference type="PANTHER" id="PTHR43178:SF5">
    <property type="entry name" value="LIPOAMIDE ACYLTRANSFERASE COMPONENT OF BRANCHED-CHAIN ALPHA-KETO ACID DEHYDROGENASE COMPLEX, MITOCHONDRIAL"/>
    <property type="match status" value="1"/>
</dbReference>
<comment type="cofactor">
    <cofactor evidence="1 6">
        <name>(R)-lipoate</name>
        <dbReference type="ChEBI" id="CHEBI:83088"/>
    </cofactor>
</comment>
<dbReference type="InterPro" id="IPR004167">
    <property type="entry name" value="PSBD"/>
</dbReference>
<keyword evidence="4 6" id="KW-0450">Lipoyl</keyword>
<dbReference type="GO" id="GO:0031405">
    <property type="term" value="F:lipoic acid binding"/>
    <property type="evidence" value="ECO:0007669"/>
    <property type="project" value="TreeGrafter"/>
</dbReference>
<dbReference type="InterPro" id="IPR000089">
    <property type="entry name" value="Biotin_lipoyl"/>
</dbReference>
<evidence type="ECO:0000259" key="8">
    <source>
        <dbReference type="PROSITE" id="PS50968"/>
    </source>
</evidence>
<dbReference type="PROSITE" id="PS51826">
    <property type="entry name" value="PSBD"/>
    <property type="match status" value="2"/>
</dbReference>
<dbReference type="Gene3D" id="2.40.50.100">
    <property type="match status" value="1"/>
</dbReference>
<dbReference type="InterPro" id="IPR001078">
    <property type="entry name" value="2-oxoacid_DH_actylTfrase"/>
</dbReference>
<dbReference type="GO" id="GO:0005737">
    <property type="term" value="C:cytoplasm"/>
    <property type="evidence" value="ECO:0007669"/>
    <property type="project" value="TreeGrafter"/>
</dbReference>
<evidence type="ECO:0000256" key="2">
    <source>
        <dbReference type="ARBA" id="ARBA00007317"/>
    </source>
</evidence>
<feature type="compositionally biased region" description="Low complexity" evidence="7">
    <location>
        <begin position="146"/>
        <end position="159"/>
    </location>
</feature>
<feature type="domain" description="Peripheral subunit-binding (PSBD)" evidence="9">
    <location>
        <begin position="111"/>
        <end position="147"/>
    </location>
</feature>
<name>A0A7C1FS15_9CHLR</name>
<dbReference type="SUPFAM" id="SSF51230">
    <property type="entry name" value="Single hybrid motif"/>
    <property type="match status" value="1"/>
</dbReference>
<dbReference type="CDD" id="cd06849">
    <property type="entry name" value="lipoyl_domain"/>
    <property type="match status" value="1"/>
</dbReference>
<dbReference type="EC" id="2.3.1.-" evidence="6"/>
<comment type="similarity">
    <text evidence="2 6">Belongs to the 2-oxoacid dehydrogenase family.</text>
</comment>
<accession>A0A7C1FS15</accession>
<dbReference type="Gene3D" id="4.10.320.10">
    <property type="entry name" value="E3-binding domain"/>
    <property type="match status" value="2"/>
</dbReference>
<evidence type="ECO:0000259" key="9">
    <source>
        <dbReference type="PROSITE" id="PS51826"/>
    </source>
</evidence>
<dbReference type="Gene3D" id="3.30.559.10">
    <property type="entry name" value="Chloramphenicol acetyltransferase-like domain"/>
    <property type="match status" value="1"/>
</dbReference>
<dbReference type="Pfam" id="PF00364">
    <property type="entry name" value="Biotin_lipoyl"/>
    <property type="match status" value="1"/>
</dbReference>
<dbReference type="PROSITE" id="PS00189">
    <property type="entry name" value="LIPOYL"/>
    <property type="match status" value="1"/>
</dbReference>
<feature type="region of interest" description="Disordered" evidence="7">
    <location>
        <begin position="87"/>
        <end position="106"/>
    </location>
</feature>
<dbReference type="InterPro" id="IPR011053">
    <property type="entry name" value="Single_hybrid_motif"/>
</dbReference>
<evidence type="ECO:0000256" key="3">
    <source>
        <dbReference type="ARBA" id="ARBA00022679"/>
    </source>
</evidence>
<organism evidence="10">
    <name type="scientific">Caldilinea aerophila</name>
    <dbReference type="NCBI Taxonomy" id="133453"/>
    <lineage>
        <taxon>Bacteria</taxon>
        <taxon>Bacillati</taxon>
        <taxon>Chloroflexota</taxon>
        <taxon>Caldilineae</taxon>
        <taxon>Caldilineales</taxon>
        <taxon>Caldilineaceae</taxon>
        <taxon>Caldilinea</taxon>
    </lineage>
</organism>
<evidence type="ECO:0000256" key="4">
    <source>
        <dbReference type="ARBA" id="ARBA00022823"/>
    </source>
</evidence>
<dbReference type="InterPro" id="IPR023213">
    <property type="entry name" value="CAT-like_dom_sf"/>
</dbReference>
<dbReference type="SUPFAM" id="SSF52777">
    <property type="entry name" value="CoA-dependent acyltransferases"/>
    <property type="match status" value="1"/>
</dbReference>
<evidence type="ECO:0000256" key="1">
    <source>
        <dbReference type="ARBA" id="ARBA00001938"/>
    </source>
</evidence>
<gene>
    <name evidence="10" type="ORF">ENQ20_01605</name>
</gene>
<dbReference type="PROSITE" id="PS50968">
    <property type="entry name" value="BIOTINYL_LIPOYL"/>
    <property type="match status" value="1"/>
</dbReference>
<dbReference type="InterPro" id="IPR036625">
    <property type="entry name" value="E3-bd_dom_sf"/>
</dbReference>